<evidence type="ECO:0000313" key="3">
    <source>
        <dbReference type="EMBL" id="CAJ0586801.1"/>
    </source>
</evidence>
<dbReference type="AlphaFoldDB" id="A0AA36DI65"/>
<dbReference type="InterPro" id="IPR050656">
    <property type="entry name" value="PINX1"/>
</dbReference>
<feature type="compositionally biased region" description="Basic residues" evidence="1">
    <location>
        <begin position="314"/>
        <end position="324"/>
    </location>
</feature>
<feature type="non-terminal residue" evidence="3">
    <location>
        <position position="1"/>
    </location>
</feature>
<reference evidence="3" key="1">
    <citation type="submission" date="2023-06" db="EMBL/GenBank/DDBJ databases">
        <authorList>
            <person name="Delattre M."/>
        </authorList>
    </citation>
    <scope>NUCLEOTIDE SEQUENCE</scope>
    <source>
        <strain evidence="3">AF72</strain>
    </source>
</reference>
<dbReference type="PANTHER" id="PTHR23149:SF27">
    <property type="entry name" value="PIN2_TERF1-INTERACTING TELOMERASE INHIBITOR 1"/>
    <property type="match status" value="1"/>
</dbReference>
<dbReference type="InterPro" id="IPR000467">
    <property type="entry name" value="G_patch_dom"/>
</dbReference>
<protein>
    <recommendedName>
        <fullName evidence="2">G-patch domain-containing protein</fullName>
    </recommendedName>
</protein>
<dbReference type="EMBL" id="CATQJA010002709">
    <property type="protein sequence ID" value="CAJ0586801.1"/>
    <property type="molecule type" value="Genomic_DNA"/>
</dbReference>
<comment type="caution">
    <text evidence="3">The sequence shown here is derived from an EMBL/GenBank/DDBJ whole genome shotgun (WGS) entry which is preliminary data.</text>
</comment>
<organism evidence="3 4">
    <name type="scientific">Mesorhabditis spiculigera</name>
    <dbReference type="NCBI Taxonomy" id="96644"/>
    <lineage>
        <taxon>Eukaryota</taxon>
        <taxon>Metazoa</taxon>
        <taxon>Ecdysozoa</taxon>
        <taxon>Nematoda</taxon>
        <taxon>Chromadorea</taxon>
        <taxon>Rhabditida</taxon>
        <taxon>Rhabditina</taxon>
        <taxon>Rhabditomorpha</taxon>
        <taxon>Rhabditoidea</taxon>
        <taxon>Rhabditidae</taxon>
        <taxon>Mesorhabditinae</taxon>
        <taxon>Mesorhabditis</taxon>
    </lineage>
</organism>
<accession>A0AA36DI65</accession>
<dbReference type="Pfam" id="PF01585">
    <property type="entry name" value="G-patch"/>
    <property type="match status" value="1"/>
</dbReference>
<dbReference type="PANTHER" id="PTHR23149">
    <property type="entry name" value="G PATCH DOMAIN CONTAINING PROTEIN"/>
    <property type="match status" value="1"/>
</dbReference>
<evidence type="ECO:0000313" key="4">
    <source>
        <dbReference type="Proteomes" id="UP001177023"/>
    </source>
</evidence>
<feature type="compositionally biased region" description="Basic and acidic residues" evidence="1">
    <location>
        <begin position="159"/>
        <end position="170"/>
    </location>
</feature>
<dbReference type="PROSITE" id="PS50174">
    <property type="entry name" value="G_PATCH"/>
    <property type="match status" value="1"/>
</dbReference>
<feature type="region of interest" description="Disordered" evidence="1">
    <location>
        <begin position="212"/>
        <end position="324"/>
    </location>
</feature>
<keyword evidence="4" id="KW-1185">Reference proteome</keyword>
<evidence type="ECO:0000256" key="1">
    <source>
        <dbReference type="SAM" id="MobiDB-lite"/>
    </source>
</evidence>
<feature type="region of interest" description="Disordered" evidence="1">
    <location>
        <begin position="152"/>
        <end position="192"/>
    </location>
</feature>
<dbReference type="GO" id="GO:0010521">
    <property type="term" value="F:telomerase inhibitor activity"/>
    <property type="evidence" value="ECO:0007669"/>
    <property type="project" value="TreeGrafter"/>
</dbReference>
<feature type="compositionally biased region" description="Acidic residues" evidence="1">
    <location>
        <begin position="298"/>
        <end position="310"/>
    </location>
</feature>
<dbReference type="GO" id="GO:0005730">
    <property type="term" value="C:nucleolus"/>
    <property type="evidence" value="ECO:0007669"/>
    <property type="project" value="TreeGrafter"/>
</dbReference>
<feature type="compositionally biased region" description="Acidic residues" evidence="1">
    <location>
        <begin position="274"/>
        <end position="285"/>
    </location>
</feature>
<dbReference type="Proteomes" id="UP001177023">
    <property type="component" value="Unassembled WGS sequence"/>
</dbReference>
<name>A0AA36DI65_9BILA</name>
<dbReference type="SMART" id="SM00443">
    <property type="entry name" value="G_patch"/>
    <property type="match status" value="1"/>
</dbReference>
<sequence length="324" mass="36751">MSILAEPRRKQRISVDPQNLQWANDDSKFGKKLMQQMGWKDGEGLGVGGRGSAQNLKVKANLTGKGLGATGSYDETWIAHHDDFADLLTALNAEKTVKDVNEEEAEDRVKKVSLELTCRSLKRRINYQRFTKAKDLNNYDDNDRKAVLGVGLKTKNKKSREEKAKAKKAEDDSDDAEKEEPTNHTVSTLSVGDYFKEKMAAKLAALNNASADVAPNSENEPEEVAEPVEQPKKKKSKKDRKEPREEQVESINTEEPAEEETSRKKKKKSKMQEAEECEAELIETEEPPKKKKKKERVEEAEDAFEQEDSGSSEKRKKDKKKRRE</sequence>
<feature type="domain" description="G-patch" evidence="2">
    <location>
        <begin position="26"/>
        <end position="72"/>
    </location>
</feature>
<proteinExistence type="predicted"/>
<evidence type="ECO:0000259" key="2">
    <source>
        <dbReference type="PROSITE" id="PS50174"/>
    </source>
</evidence>
<gene>
    <name evidence="3" type="ORF">MSPICULIGERA_LOCUS24786</name>
</gene>
<dbReference type="GO" id="GO:0003676">
    <property type="term" value="F:nucleic acid binding"/>
    <property type="evidence" value="ECO:0007669"/>
    <property type="project" value="InterPro"/>
</dbReference>